<dbReference type="InterPro" id="IPR023393">
    <property type="entry name" value="START-like_dom_sf"/>
</dbReference>
<dbReference type="Gene3D" id="3.30.530.20">
    <property type="match status" value="1"/>
</dbReference>
<dbReference type="SUPFAM" id="SSF55961">
    <property type="entry name" value="Bet v1-like"/>
    <property type="match status" value="1"/>
</dbReference>
<organism evidence="1 2">
    <name type="scientific">Dactylosporangium fulvum</name>
    <dbReference type="NCBI Taxonomy" id="53359"/>
    <lineage>
        <taxon>Bacteria</taxon>
        <taxon>Bacillati</taxon>
        <taxon>Actinomycetota</taxon>
        <taxon>Actinomycetes</taxon>
        <taxon>Micromonosporales</taxon>
        <taxon>Micromonosporaceae</taxon>
        <taxon>Dactylosporangium</taxon>
    </lineage>
</organism>
<sequence length="148" mass="16667">MSITERIIRAPADQVYAVLSDGWAYSDWVVGTAHVRDVDTGWPQPGTRLHHKAGPWPVSVNDRSESVDCDPGRMLLLKVQLWPFGAGYVRMTLDPLDEEATRVTMQEHFTGGPMIGVRNKIGDVVLHYRNAEALRRLADLAEHRPVQR</sequence>
<name>A0ABY5W1E3_9ACTN</name>
<accession>A0ABY5W1E3</accession>
<dbReference type="Proteomes" id="UP001059617">
    <property type="component" value="Chromosome"/>
</dbReference>
<dbReference type="EMBL" id="CP073720">
    <property type="protein sequence ID" value="UWP83352.1"/>
    <property type="molecule type" value="Genomic_DNA"/>
</dbReference>
<gene>
    <name evidence="1" type="ORF">Dfulv_03335</name>
</gene>
<dbReference type="RefSeq" id="WP_259861137.1">
    <property type="nucleotide sequence ID" value="NZ_BAAAST010000030.1"/>
</dbReference>
<dbReference type="Pfam" id="PF10604">
    <property type="entry name" value="Polyketide_cyc2"/>
    <property type="match status" value="1"/>
</dbReference>
<reference evidence="1" key="1">
    <citation type="submission" date="2021-04" db="EMBL/GenBank/DDBJ databases">
        <authorList>
            <person name="Hartkoorn R.C."/>
            <person name="Beaudoing E."/>
            <person name="Hot D."/>
        </authorList>
    </citation>
    <scope>NUCLEOTIDE SEQUENCE</scope>
    <source>
        <strain evidence="1">NRRL B-16292</strain>
    </source>
</reference>
<protein>
    <submittedName>
        <fullName evidence="1">SRPBCC family protein</fullName>
    </submittedName>
</protein>
<dbReference type="CDD" id="cd07812">
    <property type="entry name" value="SRPBCC"/>
    <property type="match status" value="1"/>
</dbReference>
<proteinExistence type="predicted"/>
<keyword evidence="2" id="KW-1185">Reference proteome</keyword>
<evidence type="ECO:0000313" key="1">
    <source>
        <dbReference type="EMBL" id="UWP83352.1"/>
    </source>
</evidence>
<evidence type="ECO:0000313" key="2">
    <source>
        <dbReference type="Proteomes" id="UP001059617"/>
    </source>
</evidence>
<reference evidence="1" key="2">
    <citation type="submission" date="2022-09" db="EMBL/GenBank/DDBJ databases">
        <title>Biosynthetic gene clusters of Dactylosporangioum fulvum.</title>
        <authorList>
            <person name="Caradec T."/>
        </authorList>
    </citation>
    <scope>NUCLEOTIDE SEQUENCE</scope>
    <source>
        <strain evidence="1">NRRL B-16292</strain>
    </source>
</reference>
<dbReference type="InterPro" id="IPR019587">
    <property type="entry name" value="Polyketide_cyclase/dehydratase"/>
</dbReference>